<feature type="coiled-coil region" evidence="1">
    <location>
        <begin position="152"/>
        <end position="179"/>
    </location>
</feature>
<evidence type="ECO:0000313" key="3">
    <source>
        <dbReference type="EMBL" id="CZR48182.1"/>
    </source>
</evidence>
<accession>A0A1L7W6M3</accession>
<dbReference type="Proteomes" id="UP000183971">
    <property type="component" value="Unassembled WGS sequence"/>
</dbReference>
<dbReference type="GeneID" id="42057656"/>
<gene>
    <name evidence="3" type="ORF">FPRO_12792</name>
</gene>
<evidence type="ECO:0000256" key="2">
    <source>
        <dbReference type="SAM" id="MobiDB-lite"/>
    </source>
</evidence>
<evidence type="ECO:0000256" key="1">
    <source>
        <dbReference type="SAM" id="Coils"/>
    </source>
</evidence>
<keyword evidence="1" id="KW-0175">Coiled coil</keyword>
<organism evidence="3 4">
    <name type="scientific">Fusarium proliferatum (strain ET1)</name>
    <name type="common">Orchid endophyte fungus</name>
    <dbReference type="NCBI Taxonomy" id="1227346"/>
    <lineage>
        <taxon>Eukaryota</taxon>
        <taxon>Fungi</taxon>
        <taxon>Dikarya</taxon>
        <taxon>Ascomycota</taxon>
        <taxon>Pezizomycotina</taxon>
        <taxon>Sordariomycetes</taxon>
        <taxon>Hypocreomycetidae</taxon>
        <taxon>Hypocreales</taxon>
        <taxon>Nectriaceae</taxon>
        <taxon>Fusarium</taxon>
        <taxon>Fusarium fujikuroi species complex</taxon>
    </lineage>
</organism>
<comment type="caution">
    <text evidence="3">The sequence shown here is derived from an EMBL/GenBank/DDBJ whole genome shotgun (WGS) entry which is preliminary data.</text>
</comment>
<dbReference type="AlphaFoldDB" id="A0A1L7W6M3"/>
<name>A0A1L7W6M3_FUSPR</name>
<reference evidence="4" key="1">
    <citation type="journal article" date="2016" name="Genome Biol. Evol.">
        <title>Comparative 'omics' of the Fusarium fujikuroi species complex highlights differences in genetic potential and metabolite synthesis.</title>
        <authorList>
            <person name="Niehaus E.-M."/>
            <person name="Muensterkoetter M."/>
            <person name="Proctor R.H."/>
            <person name="Brown D.W."/>
            <person name="Sharon A."/>
            <person name="Idan Y."/>
            <person name="Oren-Young L."/>
            <person name="Sieber C.M."/>
            <person name="Novak O."/>
            <person name="Pencik A."/>
            <person name="Tarkowska D."/>
            <person name="Hromadova K."/>
            <person name="Freeman S."/>
            <person name="Maymon M."/>
            <person name="Elazar M."/>
            <person name="Youssef S.A."/>
            <person name="El-Shabrawy E.S.M."/>
            <person name="Shalaby A.B.A."/>
            <person name="Houterman P."/>
            <person name="Brock N.L."/>
            <person name="Burkhardt I."/>
            <person name="Tsavkelova E.A."/>
            <person name="Dickschat J.S."/>
            <person name="Galuszka P."/>
            <person name="Gueldener U."/>
            <person name="Tudzynski B."/>
        </authorList>
    </citation>
    <scope>NUCLEOTIDE SEQUENCE [LARGE SCALE GENOMIC DNA]</scope>
    <source>
        <strain evidence="4">ET1</strain>
    </source>
</reference>
<dbReference type="RefSeq" id="XP_031088715.1">
    <property type="nucleotide sequence ID" value="XM_031223346.1"/>
</dbReference>
<dbReference type="VEuPathDB" id="FungiDB:FPRO_12792"/>
<dbReference type="EMBL" id="FJOF01000013">
    <property type="protein sequence ID" value="CZR48182.1"/>
    <property type="molecule type" value="Genomic_DNA"/>
</dbReference>
<keyword evidence="4" id="KW-1185">Reference proteome</keyword>
<proteinExistence type="predicted"/>
<sequence>MASAARYFLNSTSSLEEDGCPSTLRDRLRDDDTPATSSSIGPIPYQNIYQQVHDCLGKSLETSKPESKVVPTPDRNDQASQLRESYARMGMSLHSSAIEHLVKAHTDVQAKTASFAEKSSETLSQSKKLYANIAYPLSATLCHHNDHEDHPRATVAVHLKKLQEEIAAAREEDECCATEEQAWKQLNKELADQGGQNGVDAELLKVAEDLKKQAEAIVEEKCRLLDEVDKEFKAEIQNETLKMMQDLFDD</sequence>
<protein>
    <submittedName>
        <fullName evidence="3">Uncharacterized protein</fullName>
    </submittedName>
</protein>
<feature type="region of interest" description="Disordered" evidence="2">
    <location>
        <begin position="1"/>
        <end position="43"/>
    </location>
</feature>
<evidence type="ECO:0000313" key="4">
    <source>
        <dbReference type="Proteomes" id="UP000183971"/>
    </source>
</evidence>